<dbReference type="RefSeq" id="WP_057989255.1">
    <property type="nucleotide sequence ID" value="NZ_JAGGKH010000006.1"/>
</dbReference>
<dbReference type="STRING" id="217031.ABB05_00290"/>
<dbReference type="Pfam" id="PF02224">
    <property type="entry name" value="Cytidylate_kin"/>
    <property type="match status" value="1"/>
</dbReference>
<dbReference type="SUPFAM" id="SSF52540">
    <property type="entry name" value="P-loop containing nucleoside triphosphate hydrolases"/>
    <property type="match status" value="1"/>
</dbReference>
<dbReference type="PANTHER" id="PTHR21299">
    <property type="entry name" value="CYTIDYLATE KINASE/PANTOATE-BETA-ALANINE LIGASE"/>
    <property type="match status" value="1"/>
</dbReference>
<feature type="domain" description="Cytidylate kinase" evidence="10">
    <location>
        <begin position="6"/>
        <end position="219"/>
    </location>
</feature>
<dbReference type="EC" id="2.7.4.25" evidence="9"/>
<evidence type="ECO:0000256" key="9">
    <source>
        <dbReference type="HAMAP-Rule" id="MF_00238"/>
    </source>
</evidence>
<gene>
    <name evidence="9" type="primary">cmk</name>
    <name evidence="11" type="ORF">ABB05_00290</name>
</gene>
<evidence type="ECO:0000256" key="3">
    <source>
        <dbReference type="ARBA" id="ARBA00022679"/>
    </source>
</evidence>
<name>A0A178A8S5_9BACI</name>
<keyword evidence="3 9" id="KW-0808">Transferase</keyword>
<evidence type="ECO:0000256" key="1">
    <source>
        <dbReference type="ARBA" id="ARBA00009427"/>
    </source>
</evidence>
<comment type="caution">
    <text evidence="11">The sequence shown here is derived from an EMBL/GenBank/DDBJ whole genome shotgun (WGS) entry which is preliminary data.</text>
</comment>
<dbReference type="GO" id="GO:0005829">
    <property type="term" value="C:cytosol"/>
    <property type="evidence" value="ECO:0007669"/>
    <property type="project" value="TreeGrafter"/>
</dbReference>
<evidence type="ECO:0000313" key="12">
    <source>
        <dbReference type="Proteomes" id="UP000077881"/>
    </source>
</evidence>
<proteinExistence type="inferred from homology"/>
<evidence type="ECO:0000313" key="11">
    <source>
        <dbReference type="EMBL" id="OAK75830.1"/>
    </source>
</evidence>
<comment type="subcellular location">
    <subcellularLocation>
        <location evidence="9">Cytoplasm</location>
    </subcellularLocation>
</comment>
<dbReference type="GO" id="GO:0015949">
    <property type="term" value="P:nucleobase-containing small molecule interconversion"/>
    <property type="evidence" value="ECO:0007669"/>
    <property type="project" value="TreeGrafter"/>
</dbReference>
<evidence type="ECO:0000256" key="8">
    <source>
        <dbReference type="ARBA" id="ARBA00048478"/>
    </source>
</evidence>
<dbReference type="GO" id="GO:0006220">
    <property type="term" value="P:pyrimidine nucleotide metabolic process"/>
    <property type="evidence" value="ECO:0007669"/>
    <property type="project" value="UniProtKB-UniRule"/>
</dbReference>
<dbReference type="EMBL" id="LDJR01000005">
    <property type="protein sequence ID" value="OAK75830.1"/>
    <property type="molecule type" value="Genomic_DNA"/>
</dbReference>
<dbReference type="NCBIfam" id="TIGR00017">
    <property type="entry name" value="cmk"/>
    <property type="match status" value="1"/>
</dbReference>
<dbReference type="InterPro" id="IPR003136">
    <property type="entry name" value="Cytidylate_kin"/>
</dbReference>
<organism evidence="11 12">
    <name type="scientific">Lederbergia galactosidilytica</name>
    <dbReference type="NCBI Taxonomy" id="217031"/>
    <lineage>
        <taxon>Bacteria</taxon>
        <taxon>Bacillati</taxon>
        <taxon>Bacillota</taxon>
        <taxon>Bacilli</taxon>
        <taxon>Bacillales</taxon>
        <taxon>Bacillaceae</taxon>
        <taxon>Lederbergia</taxon>
    </lineage>
</organism>
<evidence type="ECO:0000256" key="2">
    <source>
        <dbReference type="ARBA" id="ARBA00022490"/>
    </source>
</evidence>
<dbReference type="Proteomes" id="UP000077881">
    <property type="component" value="Unassembled WGS sequence"/>
</dbReference>
<keyword evidence="12" id="KW-1185">Reference proteome</keyword>
<dbReference type="HAMAP" id="MF_00238">
    <property type="entry name" value="Cytidyl_kinase_type1"/>
    <property type="match status" value="1"/>
</dbReference>
<keyword evidence="2 9" id="KW-0963">Cytoplasm</keyword>
<evidence type="ECO:0000259" key="10">
    <source>
        <dbReference type="Pfam" id="PF02224"/>
    </source>
</evidence>
<reference evidence="11 12" key="1">
    <citation type="submission" date="2015-05" db="EMBL/GenBank/DDBJ databases">
        <title>Comparison of genome.</title>
        <authorList>
            <person name="Zheng Z."/>
            <person name="Sun M."/>
        </authorList>
    </citation>
    <scope>NUCLEOTIDE SEQUENCE [LARGE SCALE GENOMIC DNA]</scope>
    <source>
        <strain evidence="11 12">G25-74</strain>
    </source>
</reference>
<dbReference type="GO" id="GO:0036430">
    <property type="term" value="F:CMP kinase activity"/>
    <property type="evidence" value="ECO:0007669"/>
    <property type="project" value="RHEA"/>
</dbReference>
<accession>A0A178A8S5</accession>
<dbReference type="Gene3D" id="3.40.50.300">
    <property type="entry name" value="P-loop containing nucleotide triphosphate hydrolases"/>
    <property type="match status" value="1"/>
</dbReference>
<evidence type="ECO:0000256" key="6">
    <source>
        <dbReference type="ARBA" id="ARBA00022840"/>
    </source>
</evidence>
<feature type="binding site" evidence="9">
    <location>
        <begin position="10"/>
        <end position="18"/>
    </location>
    <ligand>
        <name>ATP</name>
        <dbReference type="ChEBI" id="CHEBI:30616"/>
    </ligand>
</feature>
<comment type="catalytic activity">
    <reaction evidence="7 9">
        <text>dCMP + ATP = dCDP + ADP</text>
        <dbReference type="Rhea" id="RHEA:25094"/>
        <dbReference type="ChEBI" id="CHEBI:30616"/>
        <dbReference type="ChEBI" id="CHEBI:57566"/>
        <dbReference type="ChEBI" id="CHEBI:58593"/>
        <dbReference type="ChEBI" id="CHEBI:456216"/>
        <dbReference type="EC" id="2.7.4.25"/>
    </reaction>
</comment>
<evidence type="ECO:0000256" key="5">
    <source>
        <dbReference type="ARBA" id="ARBA00022777"/>
    </source>
</evidence>
<dbReference type="InterPro" id="IPR027417">
    <property type="entry name" value="P-loop_NTPase"/>
</dbReference>
<protein>
    <recommendedName>
        <fullName evidence="9">Cytidylate kinase</fullName>
        <shortName evidence="9">CK</shortName>
        <ecNumber evidence="9">2.7.4.25</ecNumber>
    </recommendedName>
    <alternativeName>
        <fullName evidence="9">Cytidine monophosphate kinase</fullName>
        <shortName evidence="9">CMP kinase</shortName>
    </alternativeName>
</protein>
<dbReference type="AlphaFoldDB" id="A0A178A8S5"/>
<dbReference type="GO" id="GO:0005524">
    <property type="term" value="F:ATP binding"/>
    <property type="evidence" value="ECO:0007669"/>
    <property type="project" value="UniProtKB-UniRule"/>
</dbReference>
<comment type="catalytic activity">
    <reaction evidence="8 9">
        <text>CMP + ATP = CDP + ADP</text>
        <dbReference type="Rhea" id="RHEA:11600"/>
        <dbReference type="ChEBI" id="CHEBI:30616"/>
        <dbReference type="ChEBI" id="CHEBI:58069"/>
        <dbReference type="ChEBI" id="CHEBI:60377"/>
        <dbReference type="ChEBI" id="CHEBI:456216"/>
        <dbReference type="EC" id="2.7.4.25"/>
    </reaction>
</comment>
<dbReference type="OrthoDB" id="9807434at2"/>
<dbReference type="FunFam" id="3.40.50.300:FF:000484">
    <property type="entry name" value="Cytidylate kinase"/>
    <property type="match status" value="1"/>
</dbReference>
<dbReference type="PATRIC" id="fig|217031.6.peg.59"/>
<dbReference type="PANTHER" id="PTHR21299:SF2">
    <property type="entry name" value="CYTIDYLATE KINASE"/>
    <property type="match status" value="1"/>
</dbReference>
<keyword evidence="6 9" id="KW-0067">ATP-binding</keyword>
<dbReference type="InterPro" id="IPR011994">
    <property type="entry name" value="Cytidylate_kinase_dom"/>
</dbReference>
<keyword evidence="4 9" id="KW-0547">Nucleotide-binding</keyword>
<comment type="similarity">
    <text evidence="1 9">Belongs to the cytidylate kinase family. Type 1 subfamily.</text>
</comment>
<dbReference type="CDD" id="cd02020">
    <property type="entry name" value="CMPK"/>
    <property type="match status" value="1"/>
</dbReference>
<keyword evidence="5 9" id="KW-0418">Kinase</keyword>
<evidence type="ECO:0000256" key="7">
    <source>
        <dbReference type="ARBA" id="ARBA00047615"/>
    </source>
</evidence>
<dbReference type="GO" id="GO:0036431">
    <property type="term" value="F:dCMP kinase activity"/>
    <property type="evidence" value="ECO:0007669"/>
    <property type="project" value="InterPro"/>
</dbReference>
<evidence type="ECO:0000256" key="4">
    <source>
        <dbReference type="ARBA" id="ARBA00022741"/>
    </source>
</evidence>
<sequence length="224" mass="24562">MNKISIAIDGPAGAGKSTVAKIVAEKMSYIYVDTGAMYRALTYKALEENINIQNDQALADLLSNTAIELSPSKTGQLVIVDGKDITNIIREDAVTNTVSTVAAHRLVREKMVKQQKALGQAGGVVMDGRDIGTEVLPNAELKVFLVASVEVRAERRHLENIEKGYASDLEKLKKEISLRDQQDSEREVSPLRKAEDAIEIDTSFLSISEVADQIYQLANERMGD</sequence>